<dbReference type="AlphaFoldDB" id="A0AAE2C2I0"/>
<feature type="region of interest" description="Disordered" evidence="1">
    <location>
        <begin position="1"/>
        <end position="34"/>
    </location>
</feature>
<evidence type="ECO:0000313" key="2">
    <source>
        <dbReference type="EMBL" id="KAK4406563.1"/>
    </source>
</evidence>
<dbReference type="EMBL" id="JACGWL010000003">
    <property type="protein sequence ID" value="KAK4406563.1"/>
    <property type="molecule type" value="Genomic_DNA"/>
</dbReference>
<dbReference type="PANTHER" id="PTHR33047:SF42">
    <property type="entry name" value="PROTEIN TAR1"/>
    <property type="match status" value="1"/>
</dbReference>
<keyword evidence="3" id="KW-1185">Reference proteome</keyword>
<sequence length="94" mass="10217">MRQPTLAAGATRAVCRQPRVRTGTPVPSSHSQSFSRGYRSILPTFLADIVPSTRSYSPWRPDAIMSMIGRGKALGSLDFQGAHRTPLNVRCSSS</sequence>
<reference evidence="2" key="2">
    <citation type="journal article" date="2024" name="Plant">
        <title>Genomic evolution and insights into agronomic trait innovations of Sesamum species.</title>
        <authorList>
            <person name="Miao H."/>
            <person name="Wang L."/>
            <person name="Qu L."/>
            <person name="Liu H."/>
            <person name="Sun Y."/>
            <person name="Le M."/>
            <person name="Wang Q."/>
            <person name="Wei S."/>
            <person name="Zheng Y."/>
            <person name="Lin W."/>
            <person name="Duan Y."/>
            <person name="Cao H."/>
            <person name="Xiong S."/>
            <person name="Wang X."/>
            <person name="Wei L."/>
            <person name="Li C."/>
            <person name="Ma Q."/>
            <person name="Ju M."/>
            <person name="Zhao R."/>
            <person name="Li G."/>
            <person name="Mu C."/>
            <person name="Tian Q."/>
            <person name="Mei H."/>
            <person name="Zhang T."/>
            <person name="Gao T."/>
            <person name="Zhang H."/>
        </authorList>
    </citation>
    <scope>NUCLEOTIDE SEQUENCE</scope>
    <source>
        <strain evidence="2">K16</strain>
    </source>
</reference>
<dbReference type="PANTHER" id="PTHR33047">
    <property type="entry name" value="PROTEIN TAR1"/>
    <property type="match status" value="1"/>
</dbReference>
<organism evidence="2 3">
    <name type="scientific">Sesamum angolense</name>
    <dbReference type="NCBI Taxonomy" id="2727404"/>
    <lineage>
        <taxon>Eukaryota</taxon>
        <taxon>Viridiplantae</taxon>
        <taxon>Streptophyta</taxon>
        <taxon>Embryophyta</taxon>
        <taxon>Tracheophyta</taxon>
        <taxon>Spermatophyta</taxon>
        <taxon>Magnoliopsida</taxon>
        <taxon>eudicotyledons</taxon>
        <taxon>Gunneridae</taxon>
        <taxon>Pentapetalae</taxon>
        <taxon>asterids</taxon>
        <taxon>lamiids</taxon>
        <taxon>Lamiales</taxon>
        <taxon>Pedaliaceae</taxon>
        <taxon>Sesamum</taxon>
    </lineage>
</organism>
<name>A0AAE2C2I0_9LAMI</name>
<comment type="caution">
    <text evidence="2">The sequence shown here is derived from an EMBL/GenBank/DDBJ whole genome shotgun (WGS) entry which is preliminary data.</text>
</comment>
<protein>
    <submittedName>
        <fullName evidence="2">Uncharacterized protein</fullName>
    </submittedName>
</protein>
<gene>
    <name evidence="2" type="ORF">Sango_0662800</name>
</gene>
<evidence type="ECO:0000313" key="3">
    <source>
        <dbReference type="Proteomes" id="UP001289374"/>
    </source>
</evidence>
<dbReference type="InterPro" id="IPR052997">
    <property type="entry name" value="RRT15-like"/>
</dbReference>
<evidence type="ECO:0000256" key="1">
    <source>
        <dbReference type="SAM" id="MobiDB-lite"/>
    </source>
</evidence>
<accession>A0AAE2C2I0</accession>
<dbReference type="Proteomes" id="UP001289374">
    <property type="component" value="Unassembled WGS sequence"/>
</dbReference>
<reference evidence="2" key="1">
    <citation type="submission" date="2020-06" db="EMBL/GenBank/DDBJ databases">
        <authorList>
            <person name="Li T."/>
            <person name="Hu X."/>
            <person name="Zhang T."/>
            <person name="Song X."/>
            <person name="Zhang H."/>
            <person name="Dai N."/>
            <person name="Sheng W."/>
            <person name="Hou X."/>
            <person name="Wei L."/>
        </authorList>
    </citation>
    <scope>NUCLEOTIDE SEQUENCE</scope>
    <source>
        <strain evidence="2">K16</strain>
        <tissue evidence="2">Leaf</tissue>
    </source>
</reference>
<feature type="compositionally biased region" description="Polar residues" evidence="1">
    <location>
        <begin position="25"/>
        <end position="34"/>
    </location>
</feature>
<proteinExistence type="predicted"/>